<keyword evidence="6" id="KW-0808">Transferase</keyword>
<dbReference type="InterPro" id="IPR010987">
    <property type="entry name" value="Glutathione-S-Trfase_C-like"/>
</dbReference>
<sequence>MAAIKVHGAAYSTAAMRVLATLHEKDLDYELLHVDMLSGQHKKEPYVSYNPFGQVPAFEDGDLKLFESRAITRYISQQYADMGTALGFADPKKQAVSNLWIEVEAHHFDPNAQKLNFELSVKPKILGLETDQAVVAEYEPKFEKVLDVYEERLSVAQYLGGDSFTLADLHHLPTVQYLLGTSAKRLFESRPRVSAWVADITSRPSWIKVVDLRNQAFNSSKKE</sequence>
<dbReference type="InterPro" id="IPR034347">
    <property type="entry name" value="GST_Phi_C"/>
</dbReference>
<gene>
    <name evidence="10" type="ORF">TIFTF001_007310</name>
</gene>
<dbReference type="InterPro" id="IPR004045">
    <property type="entry name" value="Glutathione_S-Trfase_N"/>
</dbReference>
<feature type="domain" description="GST C-terminal" evidence="9">
    <location>
        <begin position="90"/>
        <end position="223"/>
    </location>
</feature>
<comment type="caution">
    <text evidence="10">The sequence shown here is derived from an EMBL/GenBank/DDBJ whole genome shotgun (WGS) entry which is preliminary data.</text>
</comment>
<dbReference type="InterPro" id="IPR004046">
    <property type="entry name" value="GST_C"/>
</dbReference>
<dbReference type="FunFam" id="3.40.30.10:FF:000016">
    <property type="entry name" value="Glutathione S-transferase F2"/>
    <property type="match status" value="1"/>
</dbReference>
<dbReference type="InterPro" id="IPR040079">
    <property type="entry name" value="Glutathione_S-Trfase"/>
</dbReference>
<dbReference type="PANTHER" id="PTHR43900:SF47">
    <property type="entry name" value="GLUTATHIONE S-TRANSFERASE F6-RELATED"/>
    <property type="match status" value="1"/>
</dbReference>
<dbReference type="GO" id="GO:0005829">
    <property type="term" value="C:cytosol"/>
    <property type="evidence" value="ECO:0007669"/>
    <property type="project" value="UniProtKB-SubCell"/>
</dbReference>
<reference evidence="10" key="1">
    <citation type="submission" date="2023-07" db="EMBL/GenBank/DDBJ databases">
        <title>draft genome sequence of fig (Ficus carica).</title>
        <authorList>
            <person name="Takahashi T."/>
            <person name="Nishimura K."/>
        </authorList>
    </citation>
    <scope>NUCLEOTIDE SEQUENCE</scope>
</reference>
<dbReference type="AlphaFoldDB" id="A0AA88A2Q5"/>
<feature type="domain" description="GST N-terminal" evidence="8">
    <location>
        <begin position="2"/>
        <end position="83"/>
    </location>
</feature>
<dbReference type="SFLD" id="SFLDS00019">
    <property type="entry name" value="Glutathione_Transferase_(cytos"/>
    <property type="match status" value="1"/>
</dbReference>
<dbReference type="CDD" id="cd03053">
    <property type="entry name" value="GST_N_Phi"/>
    <property type="match status" value="1"/>
</dbReference>
<name>A0AA88A2Q5_FICCA</name>
<dbReference type="InterPro" id="IPR036282">
    <property type="entry name" value="Glutathione-S-Trfase_C_sf"/>
</dbReference>
<proteinExistence type="inferred from homology"/>
<protein>
    <recommendedName>
        <fullName evidence="3">glutathione transferase</fullName>
        <ecNumber evidence="3">2.5.1.18</ecNumber>
    </recommendedName>
</protein>
<dbReference type="PROSITE" id="PS50404">
    <property type="entry name" value="GST_NTER"/>
    <property type="match status" value="1"/>
</dbReference>
<dbReference type="Proteomes" id="UP001187192">
    <property type="component" value="Unassembled WGS sequence"/>
</dbReference>
<evidence type="ECO:0000256" key="1">
    <source>
        <dbReference type="ARBA" id="ARBA00004514"/>
    </source>
</evidence>
<dbReference type="SUPFAM" id="SSF52833">
    <property type="entry name" value="Thioredoxin-like"/>
    <property type="match status" value="1"/>
</dbReference>
<comment type="similarity">
    <text evidence="2">Belongs to the GST superfamily. Phi family.</text>
</comment>
<dbReference type="Gene3D" id="1.20.1050.10">
    <property type="match status" value="1"/>
</dbReference>
<dbReference type="Pfam" id="PF02798">
    <property type="entry name" value="GST_N"/>
    <property type="match status" value="1"/>
</dbReference>
<dbReference type="SFLD" id="SFLDG00358">
    <property type="entry name" value="Main_(cytGST)"/>
    <property type="match status" value="1"/>
</dbReference>
<dbReference type="EMBL" id="BTGU01000007">
    <property type="protein sequence ID" value="GMN38053.1"/>
    <property type="molecule type" value="Genomic_DNA"/>
</dbReference>
<keyword evidence="5" id="KW-0216">Detoxification</keyword>
<evidence type="ECO:0000256" key="6">
    <source>
        <dbReference type="ARBA" id="ARBA00022679"/>
    </source>
</evidence>
<dbReference type="Pfam" id="PF00043">
    <property type="entry name" value="GST_C"/>
    <property type="match status" value="1"/>
</dbReference>
<dbReference type="PROSITE" id="PS50405">
    <property type="entry name" value="GST_CTER"/>
    <property type="match status" value="1"/>
</dbReference>
<comment type="catalytic activity">
    <reaction evidence="7">
        <text>RX + glutathione = an S-substituted glutathione + a halide anion + H(+)</text>
        <dbReference type="Rhea" id="RHEA:16437"/>
        <dbReference type="ChEBI" id="CHEBI:15378"/>
        <dbReference type="ChEBI" id="CHEBI:16042"/>
        <dbReference type="ChEBI" id="CHEBI:17792"/>
        <dbReference type="ChEBI" id="CHEBI:57925"/>
        <dbReference type="ChEBI" id="CHEBI:90779"/>
        <dbReference type="EC" id="2.5.1.18"/>
    </reaction>
</comment>
<keyword evidence="4" id="KW-0963">Cytoplasm</keyword>
<dbReference type="CDD" id="cd03187">
    <property type="entry name" value="GST_C_Phi"/>
    <property type="match status" value="1"/>
</dbReference>
<evidence type="ECO:0000259" key="9">
    <source>
        <dbReference type="PROSITE" id="PS50405"/>
    </source>
</evidence>
<comment type="subcellular location">
    <subcellularLocation>
        <location evidence="1">Cytoplasm</location>
        <location evidence="1">Cytosol</location>
    </subcellularLocation>
</comment>
<evidence type="ECO:0000313" key="10">
    <source>
        <dbReference type="EMBL" id="GMN38053.1"/>
    </source>
</evidence>
<dbReference type="GO" id="GO:0009407">
    <property type="term" value="P:toxin catabolic process"/>
    <property type="evidence" value="ECO:0007669"/>
    <property type="project" value="UniProtKB-ARBA"/>
</dbReference>
<evidence type="ECO:0000256" key="5">
    <source>
        <dbReference type="ARBA" id="ARBA00022575"/>
    </source>
</evidence>
<evidence type="ECO:0000259" key="8">
    <source>
        <dbReference type="PROSITE" id="PS50404"/>
    </source>
</evidence>
<evidence type="ECO:0000256" key="4">
    <source>
        <dbReference type="ARBA" id="ARBA00022490"/>
    </source>
</evidence>
<dbReference type="FunFam" id="1.20.1050.10:FF:000004">
    <property type="entry name" value="Glutathione S-transferase F2"/>
    <property type="match status" value="1"/>
</dbReference>
<dbReference type="GO" id="GO:0043295">
    <property type="term" value="F:glutathione binding"/>
    <property type="evidence" value="ECO:0007669"/>
    <property type="project" value="TreeGrafter"/>
</dbReference>
<dbReference type="GO" id="GO:0006749">
    <property type="term" value="P:glutathione metabolic process"/>
    <property type="evidence" value="ECO:0007669"/>
    <property type="project" value="TreeGrafter"/>
</dbReference>
<keyword evidence="11" id="KW-1185">Reference proteome</keyword>
<evidence type="ECO:0000256" key="7">
    <source>
        <dbReference type="ARBA" id="ARBA00047960"/>
    </source>
</evidence>
<dbReference type="Gene3D" id="3.40.30.10">
    <property type="entry name" value="Glutaredoxin"/>
    <property type="match status" value="1"/>
</dbReference>
<dbReference type="EC" id="2.5.1.18" evidence="3"/>
<evidence type="ECO:0000256" key="3">
    <source>
        <dbReference type="ARBA" id="ARBA00012452"/>
    </source>
</evidence>
<dbReference type="InterPro" id="IPR036249">
    <property type="entry name" value="Thioredoxin-like_sf"/>
</dbReference>
<accession>A0AA88A2Q5</accession>
<dbReference type="PANTHER" id="PTHR43900">
    <property type="entry name" value="GLUTATHIONE S-TRANSFERASE RHO"/>
    <property type="match status" value="1"/>
</dbReference>
<evidence type="ECO:0000313" key="11">
    <source>
        <dbReference type="Proteomes" id="UP001187192"/>
    </source>
</evidence>
<evidence type="ECO:0000256" key="2">
    <source>
        <dbReference type="ARBA" id="ARBA00010128"/>
    </source>
</evidence>
<dbReference type="SUPFAM" id="SSF47616">
    <property type="entry name" value="GST C-terminal domain-like"/>
    <property type="match status" value="1"/>
</dbReference>
<dbReference type="SFLD" id="SFLDG01154">
    <property type="entry name" value="Main.5:_Phi-like"/>
    <property type="match status" value="1"/>
</dbReference>
<organism evidence="10 11">
    <name type="scientific">Ficus carica</name>
    <name type="common">Common fig</name>
    <dbReference type="NCBI Taxonomy" id="3494"/>
    <lineage>
        <taxon>Eukaryota</taxon>
        <taxon>Viridiplantae</taxon>
        <taxon>Streptophyta</taxon>
        <taxon>Embryophyta</taxon>
        <taxon>Tracheophyta</taxon>
        <taxon>Spermatophyta</taxon>
        <taxon>Magnoliopsida</taxon>
        <taxon>eudicotyledons</taxon>
        <taxon>Gunneridae</taxon>
        <taxon>Pentapetalae</taxon>
        <taxon>rosids</taxon>
        <taxon>fabids</taxon>
        <taxon>Rosales</taxon>
        <taxon>Moraceae</taxon>
        <taxon>Ficeae</taxon>
        <taxon>Ficus</taxon>
    </lineage>
</organism>
<dbReference type="GO" id="GO:0004364">
    <property type="term" value="F:glutathione transferase activity"/>
    <property type="evidence" value="ECO:0007669"/>
    <property type="project" value="UniProtKB-EC"/>
</dbReference>